<evidence type="ECO:0000313" key="2">
    <source>
        <dbReference type="Proteomes" id="UP001054837"/>
    </source>
</evidence>
<keyword evidence="2" id="KW-1185">Reference proteome</keyword>
<dbReference type="Proteomes" id="UP001054837">
    <property type="component" value="Unassembled WGS sequence"/>
</dbReference>
<sequence>MDTRGVPPPAHNNTTLNNYMCRPLTLSLLKIFHDVGHVIFRPISDYHYLSTIKPREGFIFTEGYFCILNSIAVLLCPKLAIEGCIVSNLSFYTSLCDSLSCYLMEWEALESADIQANSHCPGASHQCLSARILVLSVYEN</sequence>
<dbReference type="EMBL" id="BPLQ01000804">
    <property type="protein sequence ID" value="GIX75149.1"/>
    <property type="molecule type" value="Genomic_DNA"/>
</dbReference>
<organism evidence="1 2">
    <name type="scientific">Caerostris darwini</name>
    <dbReference type="NCBI Taxonomy" id="1538125"/>
    <lineage>
        <taxon>Eukaryota</taxon>
        <taxon>Metazoa</taxon>
        <taxon>Ecdysozoa</taxon>
        <taxon>Arthropoda</taxon>
        <taxon>Chelicerata</taxon>
        <taxon>Arachnida</taxon>
        <taxon>Araneae</taxon>
        <taxon>Araneomorphae</taxon>
        <taxon>Entelegynae</taxon>
        <taxon>Araneoidea</taxon>
        <taxon>Araneidae</taxon>
        <taxon>Caerostris</taxon>
    </lineage>
</organism>
<proteinExistence type="predicted"/>
<protein>
    <submittedName>
        <fullName evidence="1">Uncharacterized protein</fullName>
    </submittedName>
</protein>
<evidence type="ECO:0000313" key="1">
    <source>
        <dbReference type="EMBL" id="GIX75149.1"/>
    </source>
</evidence>
<gene>
    <name evidence="1" type="ORF">CDAR_75121</name>
</gene>
<dbReference type="AlphaFoldDB" id="A0AAV4MW38"/>
<name>A0AAV4MW38_9ARAC</name>
<comment type="caution">
    <text evidence="1">The sequence shown here is derived from an EMBL/GenBank/DDBJ whole genome shotgun (WGS) entry which is preliminary data.</text>
</comment>
<reference evidence="1 2" key="1">
    <citation type="submission" date="2021-06" db="EMBL/GenBank/DDBJ databases">
        <title>Caerostris darwini draft genome.</title>
        <authorList>
            <person name="Kono N."/>
            <person name="Arakawa K."/>
        </authorList>
    </citation>
    <scope>NUCLEOTIDE SEQUENCE [LARGE SCALE GENOMIC DNA]</scope>
</reference>
<accession>A0AAV4MW38</accession>